<dbReference type="Gene3D" id="1.10.3970.10">
    <property type="entry name" value="BSD domain"/>
    <property type="match status" value="1"/>
</dbReference>
<feature type="region of interest" description="Disordered" evidence="1">
    <location>
        <begin position="299"/>
        <end position="319"/>
    </location>
</feature>
<evidence type="ECO:0000313" key="4">
    <source>
        <dbReference type="Proteomes" id="UP000298416"/>
    </source>
</evidence>
<feature type="compositionally biased region" description="Acidic residues" evidence="1">
    <location>
        <begin position="477"/>
        <end position="487"/>
    </location>
</feature>
<feature type="compositionally biased region" description="Polar residues" evidence="1">
    <location>
        <begin position="337"/>
        <end position="360"/>
    </location>
</feature>
<gene>
    <name evidence="3" type="ORF">SASPL_144856</name>
</gene>
<name>A0A8X8Z6V5_SALSN</name>
<dbReference type="InterPro" id="IPR005607">
    <property type="entry name" value="BSD_dom"/>
</dbReference>
<feature type="domain" description="BSD" evidence="2">
    <location>
        <begin position="223"/>
        <end position="268"/>
    </location>
</feature>
<evidence type="ECO:0000256" key="1">
    <source>
        <dbReference type="SAM" id="MobiDB-lite"/>
    </source>
</evidence>
<keyword evidence="4" id="KW-1185">Reference proteome</keyword>
<dbReference type="SUPFAM" id="SSF140383">
    <property type="entry name" value="BSD domain-like"/>
    <property type="match status" value="1"/>
</dbReference>
<dbReference type="Pfam" id="PF03909">
    <property type="entry name" value="BSD"/>
    <property type="match status" value="1"/>
</dbReference>
<feature type="compositionally biased region" description="Basic and acidic residues" evidence="1">
    <location>
        <begin position="366"/>
        <end position="380"/>
    </location>
</feature>
<dbReference type="PROSITE" id="PS50858">
    <property type="entry name" value="BSD"/>
    <property type="match status" value="1"/>
</dbReference>
<dbReference type="PANTHER" id="PTHR31923:SF4">
    <property type="entry name" value="BSD DOMAIN-CONTAINING PROTEIN"/>
    <property type="match status" value="1"/>
</dbReference>
<feature type="region of interest" description="Disordered" evidence="1">
    <location>
        <begin position="337"/>
        <end position="487"/>
    </location>
</feature>
<dbReference type="EMBL" id="PNBA02000017">
    <property type="protein sequence ID" value="KAG6394272.1"/>
    <property type="molecule type" value="Genomic_DNA"/>
</dbReference>
<organism evidence="3">
    <name type="scientific">Salvia splendens</name>
    <name type="common">Scarlet sage</name>
    <dbReference type="NCBI Taxonomy" id="180675"/>
    <lineage>
        <taxon>Eukaryota</taxon>
        <taxon>Viridiplantae</taxon>
        <taxon>Streptophyta</taxon>
        <taxon>Embryophyta</taxon>
        <taxon>Tracheophyta</taxon>
        <taxon>Spermatophyta</taxon>
        <taxon>Magnoliopsida</taxon>
        <taxon>eudicotyledons</taxon>
        <taxon>Gunneridae</taxon>
        <taxon>Pentapetalae</taxon>
        <taxon>asterids</taxon>
        <taxon>lamiids</taxon>
        <taxon>Lamiales</taxon>
        <taxon>Lamiaceae</taxon>
        <taxon>Nepetoideae</taxon>
        <taxon>Mentheae</taxon>
        <taxon>Salviinae</taxon>
        <taxon>Salvia</taxon>
        <taxon>Salvia subgen. Calosphace</taxon>
        <taxon>core Calosphace</taxon>
    </lineage>
</organism>
<comment type="caution">
    <text evidence="3">The sequence shown here is derived from an EMBL/GenBank/DDBJ whole genome shotgun (WGS) entry which is preliminary data.</text>
</comment>
<feature type="compositionally biased region" description="Basic and acidic residues" evidence="1">
    <location>
        <begin position="309"/>
        <end position="319"/>
    </location>
</feature>
<protein>
    <recommendedName>
        <fullName evidence="2">BSD domain-containing protein</fullName>
    </recommendedName>
</protein>
<reference evidence="3" key="1">
    <citation type="submission" date="2018-01" db="EMBL/GenBank/DDBJ databases">
        <authorList>
            <person name="Mao J.F."/>
        </authorList>
    </citation>
    <scope>NUCLEOTIDE SEQUENCE</scope>
    <source>
        <strain evidence="3">Huo1</strain>
        <tissue evidence="3">Leaf</tissue>
    </source>
</reference>
<dbReference type="Proteomes" id="UP000298416">
    <property type="component" value="Unassembled WGS sequence"/>
</dbReference>
<dbReference type="SMART" id="SM00751">
    <property type="entry name" value="BSD"/>
    <property type="match status" value="1"/>
</dbReference>
<evidence type="ECO:0000313" key="3">
    <source>
        <dbReference type="EMBL" id="KAG6394272.1"/>
    </source>
</evidence>
<evidence type="ECO:0000259" key="2">
    <source>
        <dbReference type="PROSITE" id="PS50858"/>
    </source>
</evidence>
<dbReference type="InterPro" id="IPR035925">
    <property type="entry name" value="BSD_dom_sf"/>
</dbReference>
<sequence>MSWLARSIANSLNFDDHGDGDDATQTEAKLPDNSGSDDDEVSSPTMPSRGVKEDLSEISKTLTRQFWGVASFLAPPPQAEVKTGDDLPDSEQDPMLKIRDDFAEIGGKFKSGISRLSNNINVSEITKLASNFLQLDDDREKQDGIGSLGDGAAIGVTEEVVAFARDVAMHPETWMDFPLPPDDEDDDGTLNIAYAFSPSLNAHSIVLASSNSNSSGLDFDLSDAQQEHALAVERFAPRLAALRIELCPGYMTESCFWKIYFVLVHPRLDKNDAVLLSTPQILEARALLTHELKKRNLTNTENLPGKISLKPEETDSSHYEEPLLAPFPETVSEKASIVNTGTSTAPDTKTVASSAGSTRIQIVDKTVTEEKPDEQGKDQHSGSSSLDVSGDKDEDDADDWLKEETETGDAVGKTIPIENDDDVSFSDLEDDDADVPTSYRKSNDSSDKDSRDWVQLGKSSSKDVDAKHNDKDKESNDWLDVDDIIVS</sequence>
<proteinExistence type="predicted"/>
<reference evidence="3" key="2">
    <citation type="submission" date="2020-08" db="EMBL/GenBank/DDBJ databases">
        <title>Plant Genome Project.</title>
        <authorList>
            <person name="Zhang R.-G."/>
        </authorList>
    </citation>
    <scope>NUCLEOTIDE SEQUENCE</scope>
    <source>
        <strain evidence="3">Huo1</strain>
        <tissue evidence="3">Leaf</tissue>
    </source>
</reference>
<dbReference type="AlphaFoldDB" id="A0A8X8Z6V5"/>
<accession>A0A8X8Z6V5</accession>
<feature type="compositionally biased region" description="Acidic residues" evidence="1">
    <location>
        <begin position="418"/>
        <end position="434"/>
    </location>
</feature>
<feature type="region of interest" description="Disordered" evidence="1">
    <location>
        <begin position="1"/>
        <end position="55"/>
    </location>
</feature>
<feature type="compositionally biased region" description="Basic and acidic residues" evidence="1">
    <location>
        <begin position="441"/>
        <end position="452"/>
    </location>
</feature>
<feature type="compositionally biased region" description="Basic and acidic residues" evidence="1">
    <location>
        <begin position="460"/>
        <end position="476"/>
    </location>
</feature>
<dbReference type="PANTHER" id="PTHR31923">
    <property type="entry name" value="BSD DOMAIN-CONTAINING PROTEIN"/>
    <property type="match status" value="1"/>
</dbReference>